<keyword evidence="5 13" id="KW-0819">tRNA processing</keyword>
<keyword evidence="9 13" id="KW-0378">Hydrolase</keyword>
<proteinExistence type="inferred from homology"/>
<comment type="function">
    <text evidence="12 13">Digests double-stranded RNA. Involved in the processing of primary rRNA transcript to yield the immediate precursors to the large and small rRNAs (23S and 16S). Processes some mRNAs, and tRNAs when they are encoded in the rRNA operon. Processes pre-crRNA and tracrRNA of type II CRISPR loci if present in the organism.</text>
</comment>
<feature type="binding site" evidence="13">
    <location>
        <position position="44"/>
    </location>
    <ligand>
        <name>Mg(2+)</name>
        <dbReference type="ChEBI" id="CHEBI:18420"/>
    </ligand>
</feature>
<evidence type="ECO:0000313" key="17">
    <source>
        <dbReference type="Proteomes" id="UP001179842"/>
    </source>
</evidence>
<dbReference type="RefSeq" id="WP_280101651.1">
    <property type="nucleotide sequence ID" value="NZ_CP122979.1"/>
</dbReference>
<feature type="domain" description="RNase III" evidence="15">
    <location>
        <begin position="4"/>
        <end position="129"/>
    </location>
</feature>
<evidence type="ECO:0000256" key="10">
    <source>
        <dbReference type="ARBA" id="ARBA00022842"/>
    </source>
</evidence>
<dbReference type="Pfam" id="PF00035">
    <property type="entry name" value="dsrm"/>
    <property type="match status" value="1"/>
</dbReference>
<evidence type="ECO:0000256" key="11">
    <source>
        <dbReference type="ARBA" id="ARBA00022884"/>
    </source>
</evidence>
<evidence type="ECO:0000256" key="9">
    <source>
        <dbReference type="ARBA" id="ARBA00022801"/>
    </source>
</evidence>
<keyword evidence="13" id="KW-0699">rRNA-binding</keyword>
<dbReference type="PROSITE" id="PS50137">
    <property type="entry name" value="DS_RBD"/>
    <property type="match status" value="1"/>
</dbReference>
<protein>
    <recommendedName>
        <fullName evidence="13">Ribonuclease 3</fullName>
        <ecNumber evidence="13">3.1.26.3</ecNumber>
    </recommendedName>
    <alternativeName>
        <fullName evidence="13">Ribonuclease III</fullName>
        <shortName evidence="13">RNase III</shortName>
    </alternativeName>
</protein>
<feature type="domain" description="DRBM" evidence="14">
    <location>
        <begin position="155"/>
        <end position="219"/>
    </location>
</feature>
<dbReference type="SUPFAM" id="SSF54768">
    <property type="entry name" value="dsRNA-binding domain-like"/>
    <property type="match status" value="1"/>
</dbReference>
<dbReference type="PANTHER" id="PTHR14950:SF37">
    <property type="entry name" value="ENDORIBONUCLEASE DICER"/>
    <property type="match status" value="1"/>
</dbReference>
<dbReference type="NCBIfam" id="TIGR02191">
    <property type="entry name" value="RNaseIII"/>
    <property type="match status" value="1"/>
</dbReference>
<comment type="subunit">
    <text evidence="13">Homodimer.</text>
</comment>
<dbReference type="Gene3D" id="1.10.1520.10">
    <property type="entry name" value="Ribonuclease III domain"/>
    <property type="match status" value="1"/>
</dbReference>
<dbReference type="CDD" id="cd00593">
    <property type="entry name" value="RIBOc"/>
    <property type="match status" value="1"/>
</dbReference>
<dbReference type="SMART" id="SM00535">
    <property type="entry name" value="RIBOc"/>
    <property type="match status" value="1"/>
</dbReference>
<dbReference type="Proteomes" id="UP001179842">
    <property type="component" value="Chromosome"/>
</dbReference>
<comment type="similarity">
    <text evidence="2">Belongs to the ribonuclease III family.</text>
</comment>
<dbReference type="InterPro" id="IPR000999">
    <property type="entry name" value="RNase_III_dom"/>
</dbReference>
<evidence type="ECO:0000256" key="4">
    <source>
        <dbReference type="ARBA" id="ARBA00022664"/>
    </source>
</evidence>
<dbReference type="InterPro" id="IPR011907">
    <property type="entry name" value="RNase_III"/>
</dbReference>
<keyword evidence="13" id="KW-0963">Cytoplasm</keyword>
<reference evidence="16" key="1">
    <citation type="submission" date="2023-04" db="EMBL/GenBank/DDBJ databases">
        <title>Completed genome of Mycoplasma lagogenitalium type strain 12MS.</title>
        <authorList>
            <person name="Spergser J."/>
        </authorList>
    </citation>
    <scope>NUCLEOTIDE SEQUENCE</scope>
    <source>
        <strain evidence="16">12MS</strain>
    </source>
</reference>
<gene>
    <name evidence="13 16" type="primary">rnc</name>
    <name evidence="16" type="ORF">QEG99_02625</name>
</gene>
<sequence length="225" mass="26065">MTKIIEFLQKNNINYKNLDLYIQAFTHKSYSNENRNESHYEILEYLGDSLINFKTSLQLYKKYKNFDEGQATIKRSQIVDTNTLASIALKLNLNKIVRISKGANEIINNKKFNADLYEALVAAIYLDKGEKELDIFLEKTLYNLIDNNSKKTQKDPKSEFQEIVQSLTKQTGTYKVWKENDLFFAELHFDGQIYGRGKGTNKKNAETEAAKNALKIFKKGSYEVN</sequence>
<accession>A0ABY8LSW8</accession>
<evidence type="ECO:0000256" key="8">
    <source>
        <dbReference type="ARBA" id="ARBA00022759"/>
    </source>
</evidence>
<dbReference type="HAMAP" id="MF_00104">
    <property type="entry name" value="RNase_III"/>
    <property type="match status" value="1"/>
</dbReference>
<keyword evidence="8 13" id="KW-0255">Endonuclease</keyword>
<evidence type="ECO:0000259" key="14">
    <source>
        <dbReference type="PROSITE" id="PS50137"/>
    </source>
</evidence>
<evidence type="ECO:0000256" key="1">
    <source>
        <dbReference type="ARBA" id="ARBA00000109"/>
    </source>
</evidence>
<dbReference type="InterPro" id="IPR036389">
    <property type="entry name" value="RNase_III_sf"/>
</dbReference>
<comment type="subcellular location">
    <subcellularLocation>
        <location evidence="13">Cytoplasm</location>
    </subcellularLocation>
</comment>
<evidence type="ECO:0000256" key="12">
    <source>
        <dbReference type="ARBA" id="ARBA00049596"/>
    </source>
</evidence>
<evidence type="ECO:0000256" key="2">
    <source>
        <dbReference type="ARBA" id="ARBA00010183"/>
    </source>
</evidence>
<dbReference type="PANTHER" id="PTHR14950">
    <property type="entry name" value="DICER-RELATED"/>
    <property type="match status" value="1"/>
</dbReference>
<comment type="catalytic activity">
    <reaction evidence="1 13">
        <text>Endonucleolytic cleavage to 5'-phosphomonoester.</text>
        <dbReference type="EC" id="3.1.26.3"/>
    </reaction>
</comment>
<keyword evidence="17" id="KW-1185">Reference proteome</keyword>
<dbReference type="InterPro" id="IPR014720">
    <property type="entry name" value="dsRBD_dom"/>
</dbReference>
<feature type="binding site" evidence="13">
    <location>
        <position position="118"/>
    </location>
    <ligand>
        <name>Mg(2+)</name>
        <dbReference type="ChEBI" id="CHEBI:18420"/>
    </ligand>
</feature>
<dbReference type="EC" id="3.1.26.3" evidence="13"/>
<dbReference type="SMART" id="SM00358">
    <property type="entry name" value="DSRM"/>
    <property type="match status" value="1"/>
</dbReference>
<evidence type="ECO:0000256" key="5">
    <source>
        <dbReference type="ARBA" id="ARBA00022694"/>
    </source>
</evidence>
<dbReference type="EMBL" id="CP122979">
    <property type="protein sequence ID" value="WGI36350.1"/>
    <property type="molecule type" value="Genomic_DNA"/>
</dbReference>
<dbReference type="GO" id="GO:0004525">
    <property type="term" value="F:ribonuclease III activity"/>
    <property type="evidence" value="ECO:0007669"/>
    <property type="project" value="UniProtKB-EC"/>
</dbReference>
<evidence type="ECO:0000256" key="3">
    <source>
        <dbReference type="ARBA" id="ARBA00022552"/>
    </source>
</evidence>
<organism evidence="16 17">
    <name type="scientific">Mesomycoplasma lagogenitalium</name>
    <dbReference type="NCBI Taxonomy" id="171286"/>
    <lineage>
        <taxon>Bacteria</taxon>
        <taxon>Bacillati</taxon>
        <taxon>Mycoplasmatota</taxon>
        <taxon>Mycoplasmoidales</taxon>
        <taxon>Metamycoplasmataceae</taxon>
        <taxon>Mesomycoplasma</taxon>
    </lineage>
</organism>
<evidence type="ECO:0000256" key="13">
    <source>
        <dbReference type="HAMAP-Rule" id="MF_00104"/>
    </source>
</evidence>
<dbReference type="CDD" id="cd10845">
    <property type="entry name" value="DSRM_RNAse_III_family"/>
    <property type="match status" value="1"/>
</dbReference>
<keyword evidence="7 13" id="KW-0479">Metal-binding</keyword>
<keyword evidence="3 13" id="KW-0698">rRNA processing</keyword>
<dbReference type="PROSITE" id="PS50142">
    <property type="entry name" value="RNASE_3_2"/>
    <property type="match status" value="1"/>
</dbReference>
<feature type="active site" evidence="13">
    <location>
        <position position="118"/>
    </location>
</feature>
<evidence type="ECO:0000313" key="16">
    <source>
        <dbReference type="EMBL" id="WGI36350.1"/>
    </source>
</evidence>
<keyword evidence="6 13" id="KW-0540">Nuclease</keyword>
<comment type="cofactor">
    <cofactor evidence="13">
        <name>Mg(2+)</name>
        <dbReference type="ChEBI" id="CHEBI:18420"/>
    </cofactor>
</comment>
<evidence type="ECO:0000259" key="15">
    <source>
        <dbReference type="PROSITE" id="PS50142"/>
    </source>
</evidence>
<name>A0ABY8LSW8_9BACT</name>
<evidence type="ECO:0000256" key="7">
    <source>
        <dbReference type="ARBA" id="ARBA00022723"/>
    </source>
</evidence>
<evidence type="ECO:0000256" key="6">
    <source>
        <dbReference type="ARBA" id="ARBA00022722"/>
    </source>
</evidence>
<keyword evidence="11 13" id="KW-0694">RNA-binding</keyword>
<dbReference type="Pfam" id="PF14622">
    <property type="entry name" value="Ribonucleas_3_3"/>
    <property type="match status" value="1"/>
</dbReference>
<dbReference type="SUPFAM" id="SSF69065">
    <property type="entry name" value="RNase III domain-like"/>
    <property type="match status" value="1"/>
</dbReference>
<feature type="active site" evidence="13">
    <location>
        <position position="48"/>
    </location>
</feature>
<dbReference type="Gene3D" id="3.30.160.20">
    <property type="match status" value="1"/>
</dbReference>
<feature type="binding site" evidence="13">
    <location>
        <position position="115"/>
    </location>
    <ligand>
        <name>Mg(2+)</name>
        <dbReference type="ChEBI" id="CHEBI:18420"/>
    </ligand>
</feature>
<keyword evidence="10 13" id="KW-0460">Magnesium</keyword>
<keyword evidence="4 13" id="KW-0507">mRNA processing</keyword>